<reference evidence="1" key="1">
    <citation type="submission" date="2021-04" db="EMBL/GenBank/DDBJ databases">
        <title>The complete genome sequence of Caulobacter sp. S6.</title>
        <authorList>
            <person name="Tang Y."/>
            <person name="Ouyang W."/>
            <person name="Liu Q."/>
            <person name="Huang B."/>
            <person name="Guo Z."/>
            <person name="Lei P."/>
        </authorList>
    </citation>
    <scope>NUCLEOTIDE SEQUENCE</scope>
    <source>
        <strain evidence="1">S6</strain>
    </source>
</reference>
<dbReference type="AlphaFoldDB" id="A0A975FXY9"/>
<dbReference type="PANTHER" id="PTHR33986:SF15">
    <property type="entry name" value="MITOCHONDRIAL FISSION PROTEIN ELM1"/>
    <property type="match status" value="1"/>
</dbReference>
<sequence>MGALSAWFMTSGEAGFRTQARGLAMAVAGEARELVVGLKPPWRALPGAWAAPFALANLSRESDRPTPPWPDLLISCGRRTTALSIAIRRASRGRTVTVHVQNPLTAVSAFDLVIAMEHDQVSGPNVISAPTALHDVTPDRLAAAGEAWRARLARPGRPLIGVMLGGTTRHHPFETAEAQVLIDRLQAVRRATGAALAVTPSRRTPVAARALFEEALAGDPDAYLWDLQGDNPYRGILALSDRLVVTSDSVSMISEALATPHPVEVFGPDGGRRHAAFLHGLLAKGLVRRFLGDPVPPPAGGPIDATEAAAAAVRSLLQARRTGVG</sequence>
<dbReference type="RefSeq" id="WP_211937268.1">
    <property type="nucleotide sequence ID" value="NZ_CP073078.1"/>
</dbReference>
<dbReference type="SUPFAM" id="SSF53756">
    <property type="entry name" value="UDP-Glycosyltransferase/glycogen phosphorylase"/>
    <property type="match status" value="1"/>
</dbReference>
<evidence type="ECO:0000313" key="2">
    <source>
        <dbReference type="Proteomes" id="UP000676409"/>
    </source>
</evidence>
<dbReference type="Pfam" id="PF06258">
    <property type="entry name" value="Mito_fiss_Elm1"/>
    <property type="match status" value="1"/>
</dbReference>
<organism evidence="1 2">
    <name type="scientific">Phenylobacterium montanum</name>
    <dbReference type="NCBI Taxonomy" id="2823693"/>
    <lineage>
        <taxon>Bacteria</taxon>
        <taxon>Pseudomonadati</taxon>
        <taxon>Pseudomonadota</taxon>
        <taxon>Alphaproteobacteria</taxon>
        <taxon>Caulobacterales</taxon>
        <taxon>Caulobacteraceae</taxon>
        <taxon>Phenylobacterium</taxon>
    </lineage>
</organism>
<dbReference type="InterPro" id="IPR009367">
    <property type="entry name" value="Elm1-like"/>
</dbReference>
<accession>A0A975FXY9</accession>
<dbReference type="KEGG" id="caul:KCG34_19500"/>
<dbReference type="Proteomes" id="UP000676409">
    <property type="component" value="Chromosome"/>
</dbReference>
<dbReference type="EMBL" id="CP073078">
    <property type="protein sequence ID" value="QUD87216.1"/>
    <property type="molecule type" value="Genomic_DNA"/>
</dbReference>
<gene>
    <name evidence="1" type="ORF">KCG34_19500</name>
</gene>
<protein>
    <submittedName>
        <fullName evidence="1">Mitochondrial fission ELM1 family protein</fullName>
    </submittedName>
</protein>
<keyword evidence="2" id="KW-1185">Reference proteome</keyword>
<name>A0A975FXY9_9CAUL</name>
<proteinExistence type="predicted"/>
<dbReference type="PANTHER" id="PTHR33986">
    <property type="entry name" value="OS02G0535700 PROTEIN"/>
    <property type="match status" value="1"/>
</dbReference>
<evidence type="ECO:0000313" key="1">
    <source>
        <dbReference type="EMBL" id="QUD87216.1"/>
    </source>
</evidence>